<organism evidence="3 4">
    <name type="scientific">Alteribacillus bidgolensis</name>
    <dbReference type="NCBI Taxonomy" id="930129"/>
    <lineage>
        <taxon>Bacteria</taxon>
        <taxon>Bacillati</taxon>
        <taxon>Bacillota</taxon>
        <taxon>Bacilli</taxon>
        <taxon>Bacillales</taxon>
        <taxon>Bacillaceae</taxon>
        <taxon>Alteribacillus</taxon>
    </lineage>
</organism>
<dbReference type="PROSITE" id="PS51782">
    <property type="entry name" value="LYSM"/>
    <property type="match status" value="1"/>
</dbReference>
<keyword evidence="1" id="KW-0472">Membrane</keyword>
<dbReference type="AlphaFoldDB" id="A0A1G8C119"/>
<evidence type="ECO:0000256" key="1">
    <source>
        <dbReference type="SAM" id="Phobius"/>
    </source>
</evidence>
<proteinExistence type="predicted"/>
<gene>
    <name evidence="3" type="ORF">SAMN05216352_101154</name>
</gene>
<feature type="domain" description="LysM" evidence="2">
    <location>
        <begin position="186"/>
        <end position="229"/>
    </location>
</feature>
<reference evidence="3 4" key="1">
    <citation type="submission" date="2016-10" db="EMBL/GenBank/DDBJ databases">
        <authorList>
            <person name="de Groot N.N."/>
        </authorList>
    </citation>
    <scope>NUCLEOTIDE SEQUENCE [LARGE SCALE GENOMIC DNA]</scope>
    <source>
        <strain evidence="4">P4B,CCM 7963,CECT 7998,DSM 25260,IBRC-M 10614,KCTC 13821</strain>
    </source>
</reference>
<dbReference type="CDD" id="cd12797">
    <property type="entry name" value="M23_peptidase"/>
    <property type="match status" value="1"/>
</dbReference>
<dbReference type="Proteomes" id="UP000199017">
    <property type="component" value="Unassembled WGS sequence"/>
</dbReference>
<dbReference type="PANTHER" id="PTHR21666">
    <property type="entry name" value="PEPTIDASE-RELATED"/>
    <property type="match status" value="1"/>
</dbReference>
<dbReference type="Pfam" id="PF01551">
    <property type="entry name" value="Peptidase_M23"/>
    <property type="match status" value="1"/>
</dbReference>
<dbReference type="STRING" id="930129.SAMN05216352_101154"/>
<dbReference type="InterPro" id="IPR011055">
    <property type="entry name" value="Dup_hybrid_motif"/>
</dbReference>
<evidence type="ECO:0000259" key="2">
    <source>
        <dbReference type="PROSITE" id="PS51782"/>
    </source>
</evidence>
<evidence type="ECO:0000313" key="3">
    <source>
        <dbReference type="EMBL" id="SDH39105.1"/>
    </source>
</evidence>
<accession>A0A1G8C119</accession>
<evidence type="ECO:0000313" key="4">
    <source>
        <dbReference type="Proteomes" id="UP000199017"/>
    </source>
</evidence>
<dbReference type="SMART" id="SM00257">
    <property type="entry name" value="LysM"/>
    <property type="match status" value="1"/>
</dbReference>
<dbReference type="RefSeq" id="WP_091579545.1">
    <property type="nucleotide sequence ID" value="NZ_FNDU01000001.1"/>
</dbReference>
<keyword evidence="4" id="KW-1185">Reference proteome</keyword>
<protein>
    <submittedName>
        <fullName evidence="3">LysM domain-containing protein</fullName>
    </submittedName>
</protein>
<dbReference type="SUPFAM" id="SSF51261">
    <property type="entry name" value="Duplicated hybrid motif"/>
    <property type="match status" value="1"/>
</dbReference>
<name>A0A1G8C119_9BACI</name>
<dbReference type="OrthoDB" id="9805070at2"/>
<dbReference type="InterPro" id="IPR036779">
    <property type="entry name" value="LysM_dom_sf"/>
</dbReference>
<keyword evidence="1" id="KW-0812">Transmembrane</keyword>
<feature type="transmembrane region" description="Helical" evidence="1">
    <location>
        <begin position="7"/>
        <end position="31"/>
    </location>
</feature>
<dbReference type="Pfam" id="PF01476">
    <property type="entry name" value="LysM"/>
    <property type="match status" value="1"/>
</dbReference>
<keyword evidence="1" id="KW-1133">Transmembrane helix</keyword>
<dbReference type="GO" id="GO:0004222">
    <property type="term" value="F:metalloendopeptidase activity"/>
    <property type="evidence" value="ECO:0007669"/>
    <property type="project" value="TreeGrafter"/>
</dbReference>
<dbReference type="InterPro" id="IPR018392">
    <property type="entry name" value="LysM"/>
</dbReference>
<dbReference type="SUPFAM" id="SSF54106">
    <property type="entry name" value="LysM domain"/>
    <property type="match status" value="1"/>
</dbReference>
<dbReference type="EMBL" id="FNDU01000001">
    <property type="protein sequence ID" value="SDH39105.1"/>
    <property type="molecule type" value="Genomic_DNA"/>
</dbReference>
<dbReference type="Gene3D" id="3.10.350.10">
    <property type="entry name" value="LysM domain"/>
    <property type="match status" value="1"/>
</dbReference>
<dbReference type="PANTHER" id="PTHR21666:SF290">
    <property type="entry name" value="PEPTIDASE M23 DOMAIN PROTEIN"/>
    <property type="match status" value="1"/>
</dbReference>
<dbReference type="InterPro" id="IPR050570">
    <property type="entry name" value="Cell_wall_metabolism_enzyme"/>
</dbReference>
<dbReference type="Gene3D" id="2.70.70.10">
    <property type="entry name" value="Glucose Permease (Domain IIA)"/>
    <property type="match status" value="1"/>
</dbReference>
<sequence>MNYMRRFVIVGIFSVVLFLIYLFIGVSATYAREGEYIWPVHGEISDTFGTRDGTHYGIDIAAEKGTKVYAVKKGEIVKSYFSSSYGNVIIVGHKDNEETLYAHLDKRLKEKGDLVNQGEVIGTLGNTGHSTGPHLHFELHEKEWREDKKFAEDPLTVLNTASLRESKHSTEVRSYDTNRKGSSGEIKYKVHSGDTLWEIAKQHGTSVEVLMESNKLNDSVIETGQLLILP</sequence>
<dbReference type="CDD" id="cd00118">
    <property type="entry name" value="LysM"/>
    <property type="match status" value="1"/>
</dbReference>
<dbReference type="InterPro" id="IPR016047">
    <property type="entry name" value="M23ase_b-sheet_dom"/>
</dbReference>